<evidence type="ECO:0000313" key="2">
    <source>
        <dbReference type="Proteomes" id="UP000295499"/>
    </source>
</evidence>
<dbReference type="AlphaFoldDB" id="A0A4R6IIT3"/>
<accession>A0A4R6IIT3</accession>
<name>A0A4R6IIT3_9SPHI</name>
<dbReference type="RefSeq" id="WP_133556756.1">
    <property type="nucleotide sequence ID" value="NZ_SNWM01000003.1"/>
</dbReference>
<keyword evidence="2" id="KW-1185">Reference proteome</keyword>
<gene>
    <name evidence="1" type="ORF">CLV32_2998</name>
</gene>
<dbReference type="Proteomes" id="UP000295499">
    <property type="component" value="Unassembled WGS sequence"/>
</dbReference>
<sequence>MKDLYLRTTNIQALKLFLCENGIDLESEYLQNNQFILEWIGKVPKTKNPETGEVLTWFTGQRFNVRLIDENCTLFDGFTNLNPETPYRTFS</sequence>
<evidence type="ECO:0000313" key="1">
    <source>
        <dbReference type="EMBL" id="TDO21890.1"/>
    </source>
</evidence>
<proteinExistence type="predicted"/>
<reference evidence="1 2" key="1">
    <citation type="submission" date="2019-03" db="EMBL/GenBank/DDBJ databases">
        <title>Genomic Encyclopedia of Archaeal and Bacterial Type Strains, Phase II (KMG-II): from individual species to whole genera.</title>
        <authorList>
            <person name="Goeker M."/>
        </authorList>
    </citation>
    <scope>NUCLEOTIDE SEQUENCE [LARGE SCALE GENOMIC DNA]</scope>
    <source>
        <strain evidence="1 2">DSM 19034</strain>
    </source>
</reference>
<organism evidence="1 2">
    <name type="scientific">Pedobacter duraquae</name>
    <dbReference type="NCBI Taxonomy" id="425511"/>
    <lineage>
        <taxon>Bacteria</taxon>
        <taxon>Pseudomonadati</taxon>
        <taxon>Bacteroidota</taxon>
        <taxon>Sphingobacteriia</taxon>
        <taxon>Sphingobacteriales</taxon>
        <taxon>Sphingobacteriaceae</taxon>
        <taxon>Pedobacter</taxon>
    </lineage>
</organism>
<comment type="caution">
    <text evidence="1">The sequence shown here is derived from an EMBL/GenBank/DDBJ whole genome shotgun (WGS) entry which is preliminary data.</text>
</comment>
<dbReference type="EMBL" id="SNWM01000003">
    <property type="protein sequence ID" value="TDO21890.1"/>
    <property type="molecule type" value="Genomic_DNA"/>
</dbReference>
<protein>
    <submittedName>
        <fullName evidence="1">Uncharacterized protein</fullName>
    </submittedName>
</protein>